<keyword evidence="1" id="KW-0732">Signal</keyword>
<keyword evidence="3" id="KW-1185">Reference proteome</keyword>
<evidence type="ECO:0000313" key="2">
    <source>
        <dbReference type="EMBL" id="KNC33341.1"/>
    </source>
</evidence>
<feature type="signal peptide" evidence="1">
    <location>
        <begin position="1"/>
        <end position="16"/>
    </location>
</feature>
<evidence type="ECO:0000313" key="3">
    <source>
        <dbReference type="Proteomes" id="UP000037069"/>
    </source>
</evidence>
<evidence type="ECO:0000256" key="1">
    <source>
        <dbReference type="SAM" id="SignalP"/>
    </source>
</evidence>
<name>A0A0L0CM41_LUCCU</name>
<organism evidence="2 3">
    <name type="scientific">Lucilia cuprina</name>
    <name type="common">Green bottle fly</name>
    <name type="synonym">Australian sheep blowfly</name>
    <dbReference type="NCBI Taxonomy" id="7375"/>
    <lineage>
        <taxon>Eukaryota</taxon>
        <taxon>Metazoa</taxon>
        <taxon>Ecdysozoa</taxon>
        <taxon>Arthropoda</taxon>
        <taxon>Hexapoda</taxon>
        <taxon>Insecta</taxon>
        <taxon>Pterygota</taxon>
        <taxon>Neoptera</taxon>
        <taxon>Endopterygota</taxon>
        <taxon>Diptera</taxon>
        <taxon>Brachycera</taxon>
        <taxon>Muscomorpha</taxon>
        <taxon>Oestroidea</taxon>
        <taxon>Calliphoridae</taxon>
        <taxon>Luciliinae</taxon>
        <taxon>Lucilia</taxon>
    </lineage>
</organism>
<dbReference type="AlphaFoldDB" id="A0A0L0CM41"/>
<dbReference type="EMBL" id="JRES01000198">
    <property type="protein sequence ID" value="KNC33341.1"/>
    <property type="molecule type" value="Genomic_DNA"/>
</dbReference>
<protein>
    <submittedName>
        <fullName evidence="2">Uncharacterized protein</fullName>
    </submittedName>
</protein>
<reference evidence="2 3" key="1">
    <citation type="journal article" date="2015" name="Nat. Commun.">
        <title>Lucilia cuprina genome unlocks parasitic fly biology to underpin future interventions.</title>
        <authorList>
            <person name="Anstead C.A."/>
            <person name="Korhonen P.K."/>
            <person name="Young N.D."/>
            <person name="Hall R.S."/>
            <person name="Jex A.R."/>
            <person name="Murali S.C."/>
            <person name="Hughes D.S."/>
            <person name="Lee S.F."/>
            <person name="Perry T."/>
            <person name="Stroehlein A.J."/>
            <person name="Ansell B.R."/>
            <person name="Breugelmans B."/>
            <person name="Hofmann A."/>
            <person name="Qu J."/>
            <person name="Dugan S."/>
            <person name="Lee S.L."/>
            <person name="Chao H."/>
            <person name="Dinh H."/>
            <person name="Han Y."/>
            <person name="Doddapaneni H.V."/>
            <person name="Worley K.C."/>
            <person name="Muzny D.M."/>
            <person name="Ioannidis P."/>
            <person name="Waterhouse R.M."/>
            <person name="Zdobnov E.M."/>
            <person name="James P.J."/>
            <person name="Bagnall N.H."/>
            <person name="Kotze A.C."/>
            <person name="Gibbs R.A."/>
            <person name="Richards S."/>
            <person name="Batterham P."/>
            <person name="Gasser R.B."/>
        </authorList>
    </citation>
    <scope>NUCLEOTIDE SEQUENCE [LARGE SCALE GENOMIC DNA]</scope>
    <source>
        <strain evidence="2 3">LS</strain>
        <tissue evidence="2">Full body</tissue>
    </source>
</reference>
<comment type="caution">
    <text evidence="2">The sequence shown here is derived from an EMBL/GenBank/DDBJ whole genome shotgun (WGS) entry which is preliminary data.</text>
</comment>
<feature type="chain" id="PRO_5005536645" evidence="1">
    <location>
        <begin position="17"/>
        <end position="55"/>
    </location>
</feature>
<sequence length="55" mass="6005">MKFLVVFAFALATASAFDLRSDVIQPRNVVVPVVEQEGRISNGHNAAVGQFPYQV</sequence>
<feature type="non-terminal residue" evidence="2">
    <location>
        <position position="55"/>
    </location>
</feature>
<accession>A0A0L0CM41</accession>
<proteinExistence type="predicted"/>
<gene>
    <name evidence="2" type="ORF">FF38_10883</name>
</gene>
<dbReference type="Proteomes" id="UP000037069">
    <property type="component" value="Unassembled WGS sequence"/>
</dbReference>